<feature type="repeat" description="Solcar" evidence="8">
    <location>
        <begin position="186"/>
        <end position="270"/>
    </location>
</feature>
<evidence type="ECO:0000313" key="11">
    <source>
        <dbReference type="EMBL" id="KAJ8321851.1"/>
    </source>
</evidence>
<keyword evidence="4 8" id="KW-0812">Transmembrane</keyword>
<dbReference type="EMBL" id="JARBDR010000018">
    <property type="protein sequence ID" value="KAJ8321851.1"/>
    <property type="molecule type" value="Genomic_DNA"/>
</dbReference>
<comment type="subcellular location">
    <subcellularLocation>
        <location evidence="1">Membrane</location>
        <topology evidence="1">Multi-pass membrane protein</topology>
    </subcellularLocation>
</comment>
<proteinExistence type="inferred from homology"/>
<evidence type="ECO:0000313" key="12">
    <source>
        <dbReference type="Proteomes" id="UP001217089"/>
    </source>
</evidence>
<evidence type="ECO:0000256" key="4">
    <source>
        <dbReference type="ARBA" id="ARBA00022692"/>
    </source>
</evidence>
<feature type="transmembrane region" description="Helical" evidence="10">
    <location>
        <begin position="279"/>
        <end position="300"/>
    </location>
</feature>
<keyword evidence="3 9" id="KW-0813">Transport</keyword>
<evidence type="ECO:0000256" key="9">
    <source>
        <dbReference type="RuleBase" id="RU000488"/>
    </source>
</evidence>
<keyword evidence="5" id="KW-0677">Repeat</keyword>
<accession>A0ABQ9G0A7</accession>
<comment type="similarity">
    <text evidence="2 9">Belongs to the mitochondrial carrier (TC 2.A.29) family.</text>
</comment>
<comment type="caution">
    <text evidence="11">The sequence shown here is derived from an EMBL/GenBank/DDBJ whole genome shotgun (WGS) entry which is preliminary data.</text>
</comment>
<dbReference type="PANTHER" id="PTHR45683">
    <property type="entry name" value="MITOCHONDRIAL NICOTINAMIDE ADENINE DINUCLEOTIDE TRANSPORTER 1-RELATED-RELATED"/>
    <property type="match status" value="1"/>
</dbReference>
<feature type="repeat" description="Solcar" evidence="8">
    <location>
        <begin position="25"/>
        <end position="119"/>
    </location>
</feature>
<dbReference type="Proteomes" id="UP001217089">
    <property type="component" value="Unassembled WGS sequence"/>
</dbReference>
<evidence type="ECO:0000256" key="6">
    <source>
        <dbReference type="ARBA" id="ARBA00022989"/>
    </source>
</evidence>
<evidence type="ECO:0000256" key="3">
    <source>
        <dbReference type="ARBA" id="ARBA00022448"/>
    </source>
</evidence>
<evidence type="ECO:0000256" key="8">
    <source>
        <dbReference type="PROSITE-ProRule" id="PRU00282"/>
    </source>
</evidence>
<dbReference type="InterPro" id="IPR018108">
    <property type="entry name" value="MCP_transmembrane"/>
</dbReference>
<evidence type="ECO:0000256" key="10">
    <source>
        <dbReference type="SAM" id="Phobius"/>
    </source>
</evidence>
<evidence type="ECO:0000256" key="7">
    <source>
        <dbReference type="ARBA" id="ARBA00023136"/>
    </source>
</evidence>
<dbReference type="Gene3D" id="1.50.40.10">
    <property type="entry name" value="Mitochondrial carrier domain"/>
    <property type="match status" value="3"/>
</dbReference>
<keyword evidence="7 8" id="KW-0472">Membrane</keyword>
<evidence type="ECO:0000256" key="5">
    <source>
        <dbReference type="ARBA" id="ARBA00022737"/>
    </source>
</evidence>
<reference evidence="11 12" key="1">
    <citation type="submission" date="2022-12" db="EMBL/GenBank/DDBJ databases">
        <title>Chromosome-level genome of Tegillarca granosa.</title>
        <authorList>
            <person name="Kim J."/>
        </authorList>
    </citation>
    <scope>NUCLEOTIDE SEQUENCE [LARGE SCALE GENOMIC DNA]</scope>
    <source>
        <strain evidence="11">Teg-2019</strain>
        <tissue evidence="11">Adductor muscle</tissue>
    </source>
</reference>
<dbReference type="PROSITE" id="PS50920">
    <property type="entry name" value="SOLCAR"/>
    <property type="match status" value="2"/>
</dbReference>
<evidence type="ECO:0000256" key="1">
    <source>
        <dbReference type="ARBA" id="ARBA00004141"/>
    </source>
</evidence>
<dbReference type="InterPro" id="IPR023395">
    <property type="entry name" value="MCP_dom_sf"/>
</dbReference>
<dbReference type="SUPFAM" id="SSF103506">
    <property type="entry name" value="Mitochondrial carrier"/>
    <property type="match status" value="2"/>
</dbReference>
<evidence type="ECO:0008006" key="13">
    <source>
        <dbReference type="Google" id="ProtNLM"/>
    </source>
</evidence>
<name>A0ABQ9G0A7_TEGGR</name>
<dbReference type="InterPro" id="IPR044712">
    <property type="entry name" value="SLC25A32-like"/>
</dbReference>
<gene>
    <name evidence="11" type="ORF">KUTeg_000322</name>
</gene>
<organism evidence="11 12">
    <name type="scientific">Tegillarca granosa</name>
    <name type="common">Malaysian cockle</name>
    <name type="synonym">Anadara granosa</name>
    <dbReference type="NCBI Taxonomy" id="220873"/>
    <lineage>
        <taxon>Eukaryota</taxon>
        <taxon>Metazoa</taxon>
        <taxon>Spiralia</taxon>
        <taxon>Lophotrochozoa</taxon>
        <taxon>Mollusca</taxon>
        <taxon>Bivalvia</taxon>
        <taxon>Autobranchia</taxon>
        <taxon>Pteriomorphia</taxon>
        <taxon>Arcoida</taxon>
        <taxon>Arcoidea</taxon>
        <taxon>Arcidae</taxon>
        <taxon>Tegillarca</taxon>
    </lineage>
</organism>
<evidence type="ECO:0000256" key="2">
    <source>
        <dbReference type="ARBA" id="ARBA00006375"/>
    </source>
</evidence>
<dbReference type="Pfam" id="PF00153">
    <property type="entry name" value="Mito_carr"/>
    <property type="match status" value="2"/>
</dbReference>
<keyword evidence="12" id="KW-1185">Reference proteome</keyword>
<protein>
    <recommendedName>
        <fullName evidence="13">Mitochondrial carrier protein</fullName>
    </recommendedName>
</protein>
<sequence length="307" mass="35211">MSNDARKDNTLSLKRLIRGRGMFNHVRWEHFFAGVSGGVVATLTLHPLDLVKIRFQVNEGPGVRAANRPDYKSITHAFHSIFRTEGFAGLYKGVTPNVTGAGLSWGFLTLLLTNPIWVTKTRLCLQYDQMAPNVKDSSSVQYKGMFDALIKIYKMEGIRGLYRFMVYEEMQTFYNRYMNRPIDTRLKSVEYIVFAALSKIVAATVTYPYQVIRSRLQDQHSNYNGILDCIRRIYRFEGFRGFYKGAAVYLIHVTPNVCIVFLMYEGFHGFYKGLAPNLLRVTPACCITFIVYENIISLTLHSDKKKS</sequence>
<keyword evidence="6 10" id="KW-1133">Transmembrane helix</keyword>
<feature type="transmembrane region" description="Helical" evidence="10">
    <location>
        <begin position="241"/>
        <end position="264"/>
    </location>
</feature>